<dbReference type="AlphaFoldDB" id="A0A9W6T2M3"/>
<comment type="caution">
    <text evidence="8">The sequence shown here is derived from an EMBL/GenBank/DDBJ whole genome shotgun (WGS) entry which is preliminary data.</text>
</comment>
<dbReference type="Pfam" id="PF02269">
    <property type="entry name" value="TFIID-18kDa"/>
    <property type="match status" value="1"/>
</dbReference>
<evidence type="ECO:0000256" key="7">
    <source>
        <dbReference type="SAM" id="MobiDB-lite"/>
    </source>
</evidence>
<proteinExistence type="inferred from homology"/>
<keyword evidence="2" id="KW-0805">Transcription regulation</keyword>
<evidence type="ECO:0000256" key="2">
    <source>
        <dbReference type="ARBA" id="ARBA00023015"/>
    </source>
</evidence>
<dbReference type="CDD" id="cd07978">
    <property type="entry name" value="HFD_TAF13"/>
    <property type="match status" value="1"/>
</dbReference>
<evidence type="ECO:0000256" key="3">
    <source>
        <dbReference type="ARBA" id="ARBA00023163"/>
    </source>
</evidence>
<dbReference type="GO" id="GO:0051123">
    <property type="term" value="P:RNA polymerase II preinitiation complex assembly"/>
    <property type="evidence" value="ECO:0007669"/>
    <property type="project" value="TreeGrafter"/>
</dbReference>
<comment type="subcellular location">
    <subcellularLocation>
        <location evidence="1">Nucleus</location>
    </subcellularLocation>
</comment>
<dbReference type="Proteomes" id="UP001165120">
    <property type="component" value="Unassembled WGS sequence"/>
</dbReference>
<evidence type="ECO:0000256" key="5">
    <source>
        <dbReference type="ARBA" id="ARBA00038392"/>
    </source>
</evidence>
<comment type="similarity">
    <text evidence="5">Belongs to the TAF13 family.</text>
</comment>
<feature type="compositionally biased region" description="Acidic residues" evidence="7">
    <location>
        <begin position="157"/>
        <end position="171"/>
    </location>
</feature>
<reference evidence="8" key="1">
    <citation type="submission" date="2023-04" db="EMBL/GenBank/DDBJ databases">
        <title>Candida boidinii NBRC 10035.</title>
        <authorList>
            <person name="Ichikawa N."/>
            <person name="Sato H."/>
            <person name="Tonouchi N."/>
        </authorList>
    </citation>
    <scope>NUCLEOTIDE SEQUENCE</scope>
    <source>
        <strain evidence="8">NBRC 10035</strain>
    </source>
</reference>
<evidence type="ECO:0000256" key="1">
    <source>
        <dbReference type="ARBA" id="ARBA00004123"/>
    </source>
</evidence>
<dbReference type="InterPro" id="IPR009072">
    <property type="entry name" value="Histone-fold"/>
</dbReference>
<feature type="region of interest" description="Disordered" evidence="7">
    <location>
        <begin position="113"/>
        <end position="171"/>
    </location>
</feature>
<sequence>MSSGQSKEPKKIQRQRQRLFFSDLKSLLYAFGDCSSPNVETIHFLEDILTSYLIDVTLEANKFRLASNRTKLKLDDFKFALRKDPTKLGRLVYLFHKTKSIAKAKKLLDDQYLKKPKRGGGGGGGNSTLAGNGASNKKNLSNSSNKKKSQDTGAGDNNDDDEDDDDEEEDD</sequence>
<feature type="compositionally biased region" description="Low complexity" evidence="7">
    <location>
        <begin position="135"/>
        <end position="144"/>
    </location>
</feature>
<keyword evidence="9" id="KW-1185">Reference proteome</keyword>
<dbReference type="PANTHER" id="PTHR11380:SF5">
    <property type="entry name" value="TRANSCRIPTION INITIATION FACTOR TFIID SUBUNIT 13"/>
    <property type="match status" value="1"/>
</dbReference>
<keyword evidence="3" id="KW-0804">Transcription</keyword>
<name>A0A9W6T2M3_CANBO</name>
<evidence type="ECO:0000256" key="4">
    <source>
        <dbReference type="ARBA" id="ARBA00023242"/>
    </source>
</evidence>
<accession>A0A9W6T2M3</accession>
<evidence type="ECO:0000313" key="8">
    <source>
        <dbReference type="EMBL" id="GME74251.1"/>
    </source>
</evidence>
<dbReference type="PANTHER" id="PTHR11380">
    <property type="entry name" value="TRANSCRIPTION INITIATION FACTOR TFIID/SUPT3-RELATED"/>
    <property type="match status" value="1"/>
</dbReference>
<dbReference type="Gene3D" id="1.10.20.10">
    <property type="entry name" value="Histone, subunit A"/>
    <property type="match status" value="1"/>
</dbReference>
<dbReference type="SUPFAM" id="SSF47113">
    <property type="entry name" value="Histone-fold"/>
    <property type="match status" value="1"/>
</dbReference>
<gene>
    <name evidence="8" type="ORF">Cboi02_000434700</name>
</gene>
<dbReference type="InterPro" id="IPR003195">
    <property type="entry name" value="TFIID_TAF13"/>
</dbReference>
<dbReference type="EMBL" id="BSXN01001726">
    <property type="protein sequence ID" value="GME74251.1"/>
    <property type="molecule type" value="Genomic_DNA"/>
</dbReference>
<organism evidence="8 9">
    <name type="scientific">Candida boidinii</name>
    <name type="common">Yeast</name>
    <dbReference type="NCBI Taxonomy" id="5477"/>
    <lineage>
        <taxon>Eukaryota</taxon>
        <taxon>Fungi</taxon>
        <taxon>Dikarya</taxon>
        <taxon>Ascomycota</taxon>
        <taxon>Saccharomycotina</taxon>
        <taxon>Pichiomycetes</taxon>
        <taxon>Pichiales</taxon>
        <taxon>Pichiaceae</taxon>
        <taxon>Ogataea</taxon>
        <taxon>Ogataea/Candida clade</taxon>
    </lineage>
</organism>
<dbReference type="GO" id="GO:0005669">
    <property type="term" value="C:transcription factor TFIID complex"/>
    <property type="evidence" value="ECO:0007669"/>
    <property type="project" value="TreeGrafter"/>
</dbReference>
<evidence type="ECO:0000313" key="9">
    <source>
        <dbReference type="Proteomes" id="UP001165120"/>
    </source>
</evidence>
<evidence type="ECO:0000256" key="6">
    <source>
        <dbReference type="ARBA" id="ARBA00040136"/>
    </source>
</evidence>
<protein>
    <recommendedName>
        <fullName evidence="6">Transcription initiation factor TFIID subunit 13</fullName>
    </recommendedName>
</protein>
<dbReference type="GO" id="GO:0046982">
    <property type="term" value="F:protein heterodimerization activity"/>
    <property type="evidence" value="ECO:0007669"/>
    <property type="project" value="InterPro"/>
</dbReference>
<keyword evidence="4" id="KW-0539">Nucleus</keyword>